<dbReference type="AlphaFoldDB" id="A0ABD1XCF3"/>
<gene>
    <name evidence="1" type="ORF">Fot_04084</name>
</gene>
<protein>
    <submittedName>
        <fullName evidence="1">Uncharacterized protein</fullName>
    </submittedName>
</protein>
<proteinExistence type="predicted"/>
<name>A0ABD1XCF3_9LAMI</name>
<keyword evidence="2" id="KW-1185">Reference proteome</keyword>
<evidence type="ECO:0000313" key="1">
    <source>
        <dbReference type="EMBL" id="KAL2559345.1"/>
    </source>
</evidence>
<dbReference type="EMBL" id="JBFOLJ010000001">
    <property type="protein sequence ID" value="KAL2559345.1"/>
    <property type="molecule type" value="Genomic_DNA"/>
</dbReference>
<comment type="caution">
    <text evidence="1">The sequence shown here is derived from an EMBL/GenBank/DDBJ whole genome shotgun (WGS) entry which is preliminary data.</text>
</comment>
<accession>A0ABD1XCF3</accession>
<evidence type="ECO:0000313" key="2">
    <source>
        <dbReference type="Proteomes" id="UP001604277"/>
    </source>
</evidence>
<reference evidence="2" key="1">
    <citation type="submission" date="2024-07" db="EMBL/GenBank/DDBJ databases">
        <title>Two chromosome-level genome assemblies of Korean endemic species Abeliophyllum distichum and Forsythia ovata (Oleaceae).</title>
        <authorList>
            <person name="Jang H."/>
        </authorList>
    </citation>
    <scope>NUCLEOTIDE SEQUENCE [LARGE SCALE GENOMIC DNA]</scope>
</reference>
<sequence>MEALCDQSFTDFLLRIGDGQEPNKNEDHVSLLDEMLIQELDGYLSETIAPVEAYDRGRTEVRILYDGFLFKMTIPYFDELATRKQITKVDIQTRVANDALNCGNPFTLVVHWNFEDVKISQVAYNARPDWRGQENHIQSA</sequence>
<dbReference type="Proteomes" id="UP001604277">
    <property type="component" value="Unassembled WGS sequence"/>
</dbReference>
<organism evidence="1 2">
    <name type="scientific">Forsythia ovata</name>
    <dbReference type="NCBI Taxonomy" id="205694"/>
    <lineage>
        <taxon>Eukaryota</taxon>
        <taxon>Viridiplantae</taxon>
        <taxon>Streptophyta</taxon>
        <taxon>Embryophyta</taxon>
        <taxon>Tracheophyta</taxon>
        <taxon>Spermatophyta</taxon>
        <taxon>Magnoliopsida</taxon>
        <taxon>eudicotyledons</taxon>
        <taxon>Gunneridae</taxon>
        <taxon>Pentapetalae</taxon>
        <taxon>asterids</taxon>
        <taxon>lamiids</taxon>
        <taxon>Lamiales</taxon>
        <taxon>Oleaceae</taxon>
        <taxon>Forsythieae</taxon>
        <taxon>Forsythia</taxon>
    </lineage>
</organism>